<dbReference type="Proteomes" id="UP001152799">
    <property type="component" value="Chromosome 14"/>
</dbReference>
<dbReference type="AlphaFoldDB" id="A0A9N9MI78"/>
<keyword evidence="1" id="KW-0175">Coiled coil</keyword>
<dbReference type="EMBL" id="OU892290">
    <property type="protein sequence ID" value="CAG9763663.1"/>
    <property type="molecule type" value="Genomic_DNA"/>
</dbReference>
<evidence type="ECO:0000313" key="3">
    <source>
        <dbReference type="Proteomes" id="UP001152799"/>
    </source>
</evidence>
<reference evidence="2" key="1">
    <citation type="submission" date="2022-01" db="EMBL/GenBank/DDBJ databases">
        <authorList>
            <person name="King R."/>
        </authorList>
    </citation>
    <scope>NUCLEOTIDE SEQUENCE</scope>
</reference>
<gene>
    <name evidence="2" type="ORF">CEUTPL_LOCUS4321</name>
</gene>
<organism evidence="2 3">
    <name type="scientific">Ceutorhynchus assimilis</name>
    <name type="common">cabbage seed weevil</name>
    <dbReference type="NCBI Taxonomy" id="467358"/>
    <lineage>
        <taxon>Eukaryota</taxon>
        <taxon>Metazoa</taxon>
        <taxon>Ecdysozoa</taxon>
        <taxon>Arthropoda</taxon>
        <taxon>Hexapoda</taxon>
        <taxon>Insecta</taxon>
        <taxon>Pterygota</taxon>
        <taxon>Neoptera</taxon>
        <taxon>Endopterygota</taxon>
        <taxon>Coleoptera</taxon>
        <taxon>Polyphaga</taxon>
        <taxon>Cucujiformia</taxon>
        <taxon>Curculionidae</taxon>
        <taxon>Ceutorhynchinae</taxon>
        <taxon>Ceutorhynchus</taxon>
    </lineage>
</organism>
<evidence type="ECO:0000256" key="1">
    <source>
        <dbReference type="SAM" id="Coils"/>
    </source>
</evidence>
<name>A0A9N9MI78_9CUCU</name>
<dbReference type="OrthoDB" id="7848332at2759"/>
<evidence type="ECO:0000313" key="2">
    <source>
        <dbReference type="EMBL" id="CAG9763663.1"/>
    </source>
</evidence>
<protein>
    <submittedName>
        <fullName evidence="2">Uncharacterized protein</fullName>
    </submittedName>
</protein>
<proteinExistence type="predicted"/>
<feature type="coiled-coil region" evidence="1">
    <location>
        <begin position="61"/>
        <end position="88"/>
    </location>
</feature>
<sequence length="160" mass="18346">MVSEIPCCWYCPGIVCPADLSLRKEFEHFDDLGSAPSTPHYAIDGKTPLSNLSFAELQRHIHNLNLQLKQKDMLIESYQKDMEKMKQVTRSIIESGDAKTNASSVMIDTTAVRESSDYFNSYSHFGIHHEMLNVKKIKIARNWNEKSPDLKKKITRNIES</sequence>
<accession>A0A9N9MI78</accession>
<keyword evidence="3" id="KW-1185">Reference proteome</keyword>